<evidence type="ECO:0000256" key="6">
    <source>
        <dbReference type="PIRSR" id="PIRSR000106-3"/>
    </source>
</evidence>
<sequence>MGQQSLSSVSVASLDSASLWQDSPPTSPRTNDSSSIYNKALDLSSIFDGYGKIGNTVTYHALRRFRSTRKPIQKYLFLRDLQLFNPRVYFHLLMTRTEELLPYIYTPTVGEACETYHELPVLTQGLYISLRDRGNIFRKLKAWKQQDVRVAVVTDGERILGLGDLGANGMGISEGKIQLYTAAAGVNPAHCLPICLDVGTNNAALLADPRYKGLRQPRVVGEEYDEFIEEFMAALRDWQPHLLLQFEDFGNNNAFRLLERYQPHACTFNDDIQGTACITLAGILSALRAVGQPLSQQRVLFFGAGEAGTGIGELIAQALVKQGSEAGQQMSITEARQHCWFMDSKGLICAERPDAQAGSLAHHKVPFAHAGVGHLPDLLSAVRTLKPTILIGVSTIHHAFNQQVVEAMCEVNPQPIIFPLSNPTCKSECSFEQAAQWSRGSVLFDSGSPFQPLCINGEECHPAQANNAYVFPAVGHAAVLTRAKTIPNDVFLVAAETLAGMTSLQELRRGFLFPSFSRIREVSVKLMAAVAAHMVASGLASPRASTGTGRRAVRRPCGMCPAGSWSPATTEAGCAMKATAARRKLAPAAALLA</sequence>
<dbReference type="FunFam" id="3.40.50.720:FF:000635">
    <property type="entry name" value="NADP-dependent malic enzyme"/>
    <property type="match status" value="1"/>
</dbReference>
<name>A0A383VNK3_TETOB</name>
<evidence type="ECO:0000259" key="9">
    <source>
        <dbReference type="SMART" id="SM01274"/>
    </source>
</evidence>
<dbReference type="GO" id="GO:0004473">
    <property type="term" value="F:malate dehydrogenase (decarboxylating) (NADP+) activity"/>
    <property type="evidence" value="ECO:0007669"/>
    <property type="project" value="TreeGrafter"/>
</dbReference>
<evidence type="ECO:0000256" key="1">
    <source>
        <dbReference type="ARBA" id="ARBA00001936"/>
    </source>
</evidence>
<dbReference type="AlphaFoldDB" id="A0A383VNK3"/>
<feature type="binding site" evidence="6">
    <location>
        <position position="248"/>
    </location>
    <ligand>
        <name>a divalent metal cation</name>
        <dbReference type="ChEBI" id="CHEBI:60240"/>
    </ligand>
</feature>
<dbReference type="SMART" id="SM01274">
    <property type="entry name" value="malic"/>
    <property type="match status" value="1"/>
</dbReference>
<dbReference type="STRING" id="3088.A0A383VNK3"/>
<evidence type="ECO:0000259" key="8">
    <source>
        <dbReference type="SMART" id="SM00919"/>
    </source>
</evidence>
<dbReference type="SUPFAM" id="SSF53223">
    <property type="entry name" value="Aminoacid dehydrogenase-like, N-terminal domain"/>
    <property type="match status" value="1"/>
</dbReference>
<evidence type="ECO:0000256" key="5">
    <source>
        <dbReference type="PIRSR" id="PIRSR000106-2"/>
    </source>
</evidence>
<evidence type="ECO:0000256" key="2">
    <source>
        <dbReference type="ARBA" id="ARBA00008785"/>
    </source>
</evidence>
<proteinExistence type="inferred from homology"/>
<dbReference type="InterPro" id="IPR046346">
    <property type="entry name" value="Aminoacid_DH-like_N_sf"/>
</dbReference>
<feature type="binding site" evidence="5">
    <location>
        <position position="422"/>
    </location>
    <ligand>
        <name>(S)-malate</name>
        <dbReference type="ChEBI" id="CHEBI:15589"/>
    </ligand>
</feature>
<evidence type="ECO:0000313" key="11">
    <source>
        <dbReference type="Proteomes" id="UP000256970"/>
    </source>
</evidence>
<feature type="domain" description="Malic enzyme N-terminal" evidence="9">
    <location>
        <begin position="82"/>
        <end position="262"/>
    </location>
</feature>
<reference evidence="10 11" key="1">
    <citation type="submission" date="2016-10" db="EMBL/GenBank/DDBJ databases">
        <authorList>
            <person name="Cai Z."/>
        </authorList>
    </citation>
    <scope>NUCLEOTIDE SEQUENCE [LARGE SCALE GENOMIC DNA]</scope>
</reference>
<dbReference type="InterPro" id="IPR037062">
    <property type="entry name" value="Malic_N_dom_sf"/>
</dbReference>
<evidence type="ECO:0000256" key="4">
    <source>
        <dbReference type="PIRSR" id="PIRSR000106-1"/>
    </source>
</evidence>
<keyword evidence="11" id="KW-1185">Reference proteome</keyword>
<feature type="active site" description="Proton acceptor" evidence="4">
    <location>
        <position position="176"/>
    </location>
</feature>
<dbReference type="GO" id="GO:0051287">
    <property type="term" value="F:NAD binding"/>
    <property type="evidence" value="ECO:0007669"/>
    <property type="project" value="InterPro"/>
</dbReference>
<keyword evidence="3 6" id="KW-0479">Metal-binding</keyword>
<comment type="cofactor">
    <cofactor evidence="6">
        <name>Mg(2+)</name>
        <dbReference type="ChEBI" id="CHEBI:18420"/>
    </cofactor>
    <cofactor evidence="6">
        <name>Mn(2+)</name>
        <dbReference type="ChEBI" id="CHEBI:29035"/>
    </cofactor>
    <text evidence="6">Divalent metal cations. Prefers magnesium or manganese.</text>
</comment>
<dbReference type="Pfam" id="PF00390">
    <property type="entry name" value="malic"/>
    <property type="match status" value="1"/>
</dbReference>
<dbReference type="EMBL" id="FNXT01000694">
    <property type="protein sequence ID" value="SZX66314.1"/>
    <property type="molecule type" value="Genomic_DNA"/>
</dbReference>
<evidence type="ECO:0000256" key="7">
    <source>
        <dbReference type="RuleBase" id="RU003426"/>
    </source>
</evidence>
<dbReference type="InterPro" id="IPR015884">
    <property type="entry name" value="Malic_enzyme_CS"/>
</dbReference>
<feature type="binding site" evidence="6">
    <location>
        <position position="247"/>
    </location>
    <ligand>
        <name>a divalent metal cation</name>
        <dbReference type="ChEBI" id="CHEBI:60240"/>
    </ligand>
</feature>
<dbReference type="PROSITE" id="PS00331">
    <property type="entry name" value="MALIC_ENZYMES"/>
    <property type="match status" value="1"/>
</dbReference>
<dbReference type="GO" id="GO:0006108">
    <property type="term" value="P:malate metabolic process"/>
    <property type="evidence" value="ECO:0007669"/>
    <property type="project" value="TreeGrafter"/>
</dbReference>
<evidence type="ECO:0000313" key="10">
    <source>
        <dbReference type="EMBL" id="SZX66314.1"/>
    </source>
</evidence>
<dbReference type="PANTHER" id="PTHR23406">
    <property type="entry name" value="MALIC ENZYME-RELATED"/>
    <property type="match status" value="1"/>
</dbReference>
<dbReference type="SUPFAM" id="SSF51735">
    <property type="entry name" value="NAD(P)-binding Rossmann-fold domains"/>
    <property type="match status" value="1"/>
</dbReference>
<feature type="domain" description="Malic enzyme NAD-binding" evidence="8">
    <location>
        <begin position="272"/>
        <end position="535"/>
    </location>
</feature>
<comment type="cofactor">
    <cofactor evidence="1">
        <name>Mn(2+)</name>
        <dbReference type="ChEBI" id="CHEBI:29035"/>
    </cofactor>
</comment>
<dbReference type="InterPro" id="IPR012302">
    <property type="entry name" value="Malic_NAD-bd"/>
</dbReference>
<evidence type="ECO:0000256" key="3">
    <source>
        <dbReference type="ARBA" id="ARBA00022723"/>
    </source>
</evidence>
<dbReference type="Pfam" id="PF03949">
    <property type="entry name" value="Malic_M"/>
    <property type="match status" value="1"/>
</dbReference>
<keyword evidence="7" id="KW-0560">Oxidoreductase</keyword>
<dbReference type="SMART" id="SM00919">
    <property type="entry name" value="Malic_M"/>
    <property type="match status" value="1"/>
</dbReference>
<feature type="binding site" evidence="5">
    <location>
        <position position="158"/>
    </location>
    <ligand>
        <name>(S)-malate</name>
        <dbReference type="ChEBI" id="CHEBI:15589"/>
    </ligand>
</feature>
<organism evidence="10 11">
    <name type="scientific">Tetradesmus obliquus</name>
    <name type="common">Green alga</name>
    <name type="synonym">Acutodesmus obliquus</name>
    <dbReference type="NCBI Taxonomy" id="3088"/>
    <lineage>
        <taxon>Eukaryota</taxon>
        <taxon>Viridiplantae</taxon>
        <taxon>Chlorophyta</taxon>
        <taxon>core chlorophytes</taxon>
        <taxon>Chlorophyceae</taxon>
        <taxon>CS clade</taxon>
        <taxon>Sphaeropleales</taxon>
        <taxon>Scenedesmaceae</taxon>
        <taxon>Tetradesmus</taxon>
    </lineage>
</organism>
<dbReference type="GO" id="GO:0046872">
    <property type="term" value="F:metal ion binding"/>
    <property type="evidence" value="ECO:0007669"/>
    <property type="project" value="UniProtKB-KW"/>
</dbReference>
<feature type="active site" description="Proton donor" evidence="4">
    <location>
        <position position="105"/>
    </location>
</feature>
<dbReference type="Gene3D" id="3.40.50.720">
    <property type="entry name" value="NAD(P)-binding Rossmann-like Domain"/>
    <property type="match status" value="1"/>
</dbReference>
<dbReference type="Gene3D" id="3.40.50.10380">
    <property type="entry name" value="Malic enzyme, N-terminal domain"/>
    <property type="match status" value="1"/>
</dbReference>
<dbReference type="Proteomes" id="UP000256970">
    <property type="component" value="Unassembled WGS sequence"/>
</dbReference>
<accession>A0A383VNK3</accession>
<dbReference type="InterPro" id="IPR012301">
    <property type="entry name" value="Malic_N_dom"/>
</dbReference>
<dbReference type="PRINTS" id="PR00072">
    <property type="entry name" value="MALOXRDTASE"/>
</dbReference>
<dbReference type="InterPro" id="IPR001891">
    <property type="entry name" value="Malic_OxRdtase"/>
</dbReference>
<feature type="binding site" evidence="6">
    <location>
        <position position="271"/>
    </location>
    <ligand>
        <name>a divalent metal cation</name>
        <dbReference type="ChEBI" id="CHEBI:60240"/>
    </ligand>
</feature>
<dbReference type="PANTHER" id="PTHR23406:SF68">
    <property type="entry name" value="MALIC ENZYME"/>
    <property type="match status" value="1"/>
</dbReference>
<dbReference type="InterPro" id="IPR036291">
    <property type="entry name" value="NAD(P)-bd_dom_sf"/>
</dbReference>
<gene>
    <name evidence="10" type="ORF">BQ4739_LOCUS6742</name>
</gene>
<dbReference type="NCBIfam" id="NF010052">
    <property type="entry name" value="PRK13529.1"/>
    <property type="match status" value="1"/>
</dbReference>
<comment type="similarity">
    <text evidence="2 7">Belongs to the malic enzymes family.</text>
</comment>
<feature type="binding site" evidence="5">
    <location>
        <position position="466"/>
    </location>
    <ligand>
        <name>(S)-malate</name>
        <dbReference type="ChEBI" id="CHEBI:15589"/>
    </ligand>
</feature>
<protein>
    <recommendedName>
        <fullName evidence="7">Malic enzyme</fullName>
    </recommendedName>
</protein>
<dbReference type="PIRSF" id="PIRSF000106">
    <property type="entry name" value="ME"/>
    <property type="match status" value="1"/>
</dbReference>